<dbReference type="RefSeq" id="WP_039259978.1">
    <property type="nucleotide sequence ID" value="NZ_JDRY01000096.1"/>
</dbReference>
<dbReference type="EMBL" id="JDRY01000096">
    <property type="protein sequence ID" value="KGM95578.1"/>
    <property type="molecule type" value="Genomic_DNA"/>
</dbReference>
<evidence type="ECO:0000313" key="3">
    <source>
        <dbReference type="Proteomes" id="UP000030014"/>
    </source>
</evidence>
<proteinExistence type="predicted"/>
<gene>
    <name evidence="2" type="ORF">Z955_14045</name>
</gene>
<sequence length="140" mass="16375">MFINEAYETGKKIKKALQEKNKDVRSAAYKIKEAKNKLDLCHEYLAILMDNDLQLENEFMLDLLKEKTEVKDVQLALCMGLLSENEKFISFAEASKKYGLADGVLRKKRDRGAFKEYEIEKRGREWWISTKALEKIYGEN</sequence>
<dbReference type="Pfam" id="PF20038">
    <property type="entry name" value="HTH_59"/>
    <property type="match status" value="1"/>
</dbReference>
<evidence type="ECO:0000259" key="1">
    <source>
        <dbReference type="Pfam" id="PF20038"/>
    </source>
</evidence>
<evidence type="ECO:0000313" key="2">
    <source>
        <dbReference type="EMBL" id="KGM95578.1"/>
    </source>
</evidence>
<dbReference type="AlphaFoldDB" id="A0A0A0I4K4"/>
<accession>A0A0A0I4K4</accession>
<dbReference type="Proteomes" id="UP000030014">
    <property type="component" value="Unassembled WGS sequence"/>
</dbReference>
<feature type="domain" description="Helix-turn-helix" evidence="1">
    <location>
        <begin position="88"/>
        <end position="139"/>
    </location>
</feature>
<organism evidence="2 3">
    <name type="scientific">Clostridium botulinum C/D str. DC5</name>
    <dbReference type="NCBI Taxonomy" id="1443128"/>
    <lineage>
        <taxon>Bacteria</taxon>
        <taxon>Bacillati</taxon>
        <taxon>Bacillota</taxon>
        <taxon>Clostridia</taxon>
        <taxon>Eubacteriales</taxon>
        <taxon>Clostridiaceae</taxon>
        <taxon>Clostridium</taxon>
    </lineage>
</organism>
<protein>
    <recommendedName>
        <fullName evidence="1">Helix-turn-helix domain-containing protein</fullName>
    </recommendedName>
</protein>
<reference evidence="2 3" key="1">
    <citation type="submission" date="2014-01" db="EMBL/GenBank/DDBJ databases">
        <title>Plasmidome dynamics in the species complex Clostridium novyi sensu lato converts strains of independent lineages into distinctly different pathogens.</title>
        <authorList>
            <person name="Skarin H."/>
            <person name="Segerman B."/>
        </authorList>
    </citation>
    <scope>NUCLEOTIDE SEQUENCE [LARGE SCALE GENOMIC DNA]</scope>
    <source>
        <strain evidence="2 3">DC5</strain>
    </source>
</reference>
<name>A0A0A0I4K4_CLOBO</name>
<dbReference type="InterPro" id="IPR045403">
    <property type="entry name" value="HTH_59_Firmicutes_type"/>
</dbReference>
<comment type="caution">
    <text evidence="2">The sequence shown here is derived from an EMBL/GenBank/DDBJ whole genome shotgun (WGS) entry which is preliminary data.</text>
</comment>